<organism evidence="1">
    <name type="scientific">marine sediment metagenome</name>
    <dbReference type="NCBI Taxonomy" id="412755"/>
    <lineage>
        <taxon>unclassified sequences</taxon>
        <taxon>metagenomes</taxon>
        <taxon>ecological metagenomes</taxon>
    </lineage>
</organism>
<comment type="caution">
    <text evidence="1">The sequence shown here is derived from an EMBL/GenBank/DDBJ whole genome shotgun (WGS) entry which is preliminary data.</text>
</comment>
<dbReference type="Pfam" id="PF05930">
    <property type="entry name" value="Phage_AlpA"/>
    <property type="match status" value="1"/>
</dbReference>
<gene>
    <name evidence="1" type="ORF">LCGC14_1319940</name>
</gene>
<dbReference type="AlphaFoldDB" id="A0A0F9KJV5"/>
<protein>
    <recommendedName>
        <fullName evidence="2">Helix-turn-helix domain-containing protein</fullName>
    </recommendedName>
</protein>
<dbReference type="InterPro" id="IPR010260">
    <property type="entry name" value="AlpA"/>
</dbReference>
<evidence type="ECO:0008006" key="2">
    <source>
        <dbReference type="Google" id="ProtNLM"/>
    </source>
</evidence>
<dbReference type="EMBL" id="LAZR01007868">
    <property type="protein sequence ID" value="KKM82404.1"/>
    <property type="molecule type" value="Genomic_DNA"/>
</dbReference>
<sequence>MNTAHHIKGANDKLVSLKTVCETLCRSKASIYRDISRGDFPKPIKLGGSSRWRASDLNKILDPAALIAV</sequence>
<name>A0A0F9KJV5_9ZZZZ</name>
<reference evidence="1" key="1">
    <citation type="journal article" date="2015" name="Nature">
        <title>Complex archaea that bridge the gap between prokaryotes and eukaryotes.</title>
        <authorList>
            <person name="Spang A."/>
            <person name="Saw J.H."/>
            <person name="Jorgensen S.L."/>
            <person name="Zaremba-Niedzwiedzka K."/>
            <person name="Martijn J."/>
            <person name="Lind A.E."/>
            <person name="van Eijk R."/>
            <person name="Schleper C."/>
            <person name="Guy L."/>
            <person name="Ettema T.J."/>
        </authorList>
    </citation>
    <scope>NUCLEOTIDE SEQUENCE</scope>
</reference>
<accession>A0A0F9KJV5</accession>
<dbReference type="Gene3D" id="1.10.238.160">
    <property type="match status" value="1"/>
</dbReference>
<evidence type="ECO:0000313" key="1">
    <source>
        <dbReference type="EMBL" id="KKM82404.1"/>
    </source>
</evidence>
<proteinExistence type="predicted"/>